<accession>A0AAE1TKR1</accession>
<dbReference type="AlphaFoldDB" id="A0AAE1TKR1"/>
<name>A0AAE1TKR1_9EUCA</name>
<evidence type="ECO:0000256" key="1">
    <source>
        <dbReference type="SAM" id="MobiDB-lite"/>
    </source>
</evidence>
<proteinExistence type="predicted"/>
<keyword evidence="3" id="KW-1185">Reference proteome</keyword>
<protein>
    <submittedName>
        <fullName evidence="2">Uncharacterized protein</fullName>
    </submittedName>
</protein>
<sequence length="142" mass="15814">MYRFQRSGGPGGRLFLSGTRQGDDADRISVRSGSLAGQDDDADLHQVLTHRRLTTETQASGQDSTRVERRGKIKSTTTRIVKKTTTVTRGDQRMVAEAILRTSDTHHENINSVTPQQGWHTSSIKRPKIQAVGNVLVCLWCR</sequence>
<feature type="region of interest" description="Disordered" evidence="1">
    <location>
        <begin position="1"/>
        <end position="26"/>
    </location>
</feature>
<comment type="caution">
    <text evidence="2">The sequence shown here is derived from an EMBL/GenBank/DDBJ whole genome shotgun (WGS) entry which is preliminary data.</text>
</comment>
<evidence type="ECO:0000313" key="2">
    <source>
        <dbReference type="EMBL" id="KAK4286895.1"/>
    </source>
</evidence>
<dbReference type="EMBL" id="JAWZYT010007244">
    <property type="protein sequence ID" value="KAK4286895.1"/>
    <property type="molecule type" value="Genomic_DNA"/>
</dbReference>
<evidence type="ECO:0000313" key="3">
    <source>
        <dbReference type="Proteomes" id="UP001292094"/>
    </source>
</evidence>
<gene>
    <name evidence="2" type="ORF">Pmani_040018</name>
</gene>
<reference evidence="2" key="1">
    <citation type="submission" date="2023-11" db="EMBL/GenBank/DDBJ databases">
        <title>Genome assemblies of two species of porcelain crab, Petrolisthes cinctipes and Petrolisthes manimaculis (Anomura: Porcellanidae).</title>
        <authorList>
            <person name="Angst P."/>
        </authorList>
    </citation>
    <scope>NUCLEOTIDE SEQUENCE</scope>
    <source>
        <strain evidence="2">PB745_02</strain>
        <tissue evidence="2">Gill</tissue>
    </source>
</reference>
<organism evidence="2 3">
    <name type="scientific">Petrolisthes manimaculis</name>
    <dbReference type="NCBI Taxonomy" id="1843537"/>
    <lineage>
        <taxon>Eukaryota</taxon>
        <taxon>Metazoa</taxon>
        <taxon>Ecdysozoa</taxon>
        <taxon>Arthropoda</taxon>
        <taxon>Crustacea</taxon>
        <taxon>Multicrustacea</taxon>
        <taxon>Malacostraca</taxon>
        <taxon>Eumalacostraca</taxon>
        <taxon>Eucarida</taxon>
        <taxon>Decapoda</taxon>
        <taxon>Pleocyemata</taxon>
        <taxon>Anomura</taxon>
        <taxon>Galatheoidea</taxon>
        <taxon>Porcellanidae</taxon>
        <taxon>Petrolisthes</taxon>
    </lineage>
</organism>
<dbReference type="Proteomes" id="UP001292094">
    <property type="component" value="Unassembled WGS sequence"/>
</dbReference>